<dbReference type="PANTHER" id="PTHR43767">
    <property type="entry name" value="LONG-CHAIN-FATTY-ACID--COA LIGASE"/>
    <property type="match status" value="1"/>
</dbReference>
<evidence type="ECO:0000313" key="4">
    <source>
        <dbReference type="Proteomes" id="UP000193010"/>
    </source>
</evidence>
<dbReference type="Pfam" id="PF00501">
    <property type="entry name" value="AMP-binding"/>
    <property type="match status" value="1"/>
</dbReference>
<dbReference type="InterPro" id="IPR000873">
    <property type="entry name" value="AMP-dep_synth/lig_dom"/>
</dbReference>
<reference evidence="3 4" key="1">
    <citation type="submission" date="2016-01" db="EMBL/GenBank/DDBJ databases">
        <title>The new phylogeny of the genus Mycobacterium.</title>
        <authorList>
            <person name="Tarcisio F."/>
            <person name="Conor M."/>
            <person name="Antonella G."/>
            <person name="Elisabetta G."/>
            <person name="Giulia F.S."/>
            <person name="Sara T."/>
            <person name="Anna F."/>
            <person name="Clotilde B."/>
            <person name="Roberto B."/>
            <person name="Veronica D.S."/>
            <person name="Fabio R."/>
            <person name="Monica P."/>
            <person name="Olivier J."/>
            <person name="Enrico T."/>
            <person name="Nicola S."/>
        </authorList>
    </citation>
    <scope>NUCLEOTIDE SEQUENCE [LARGE SCALE GENOMIC DNA]</scope>
    <source>
        <strain evidence="3 4">DSM 44852</strain>
    </source>
</reference>
<dbReference type="GO" id="GO:0016877">
    <property type="term" value="F:ligase activity, forming carbon-sulfur bonds"/>
    <property type="evidence" value="ECO:0007669"/>
    <property type="project" value="UniProtKB-ARBA"/>
</dbReference>
<feature type="domain" description="AMP-binding enzyme C-terminal" evidence="2">
    <location>
        <begin position="424"/>
        <end position="499"/>
    </location>
</feature>
<keyword evidence="4" id="KW-1185">Reference proteome</keyword>
<dbReference type="InterPro" id="IPR050237">
    <property type="entry name" value="ATP-dep_AMP-bd_enzyme"/>
</dbReference>
<evidence type="ECO:0000313" key="3">
    <source>
        <dbReference type="EMBL" id="ORV57444.1"/>
    </source>
</evidence>
<dbReference type="InterPro" id="IPR045851">
    <property type="entry name" value="AMP-bd_C_sf"/>
</dbReference>
<dbReference type="EMBL" id="LQOV01000003">
    <property type="protein sequence ID" value="ORV57444.1"/>
    <property type="molecule type" value="Genomic_DNA"/>
</dbReference>
<dbReference type="PANTHER" id="PTHR43767:SF7">
    <property type="entry name" value="MEDIUM_LONG-CHAIN-FATTY-ACID--COA LIGASE FADD8"/>
    <property type="match status" value="1"/>
</dbReference>
<dbReference type="STRING" id="292462.AWC05_09280"/>
<dbReference type="InterPro" id="IPR042099">
    <property type="entry name" value="ANL_N_sf"/>
</dbReference>
<comment type="caution">
    <text evidence="3">The sequence shown here is derived from an EMBL/GenBank/DDBJ whole genome shotgun (WGS) entry which is preliminary data.</text>
</comment>
<dbReference type="InterPro" id="IPR025110">
    <property type="entry name" value="AMP-bd_C"/>
</dbReference>
<dbReference type="AlphaFoldDB" id="A0A1X1UKQ9"/>
<dbReference type="Gene3D" id="3.30.300.30">
    <property type="match status" value="1"/>
</dbReference>
<dbReference type="Gene3D" id="3.40.50.12780">
    <property type="entry name" value="N-terminal domain of ligase-like"/>
    <property type="match status" value="1"/>
</dbReference>
<evidence type="ECO:0000259" key="2">
    <source>
        <dbReference type="Pfam" id="PF13193"/>
    </source>
</evidence>
<organism evidence="3 4">
    <name type="scientific">Mycobacterium florentinum</name>
    <dbReference type="NCBI Taxonomy" id="292462"/>
    <lineage>
        <taxon>Bacteria</taxon>
        <taxon>Bacillati</taxon>
        <taxon>Actinomycetota</taxon>
        <taxon>Actinomycetes</taxon>
        <taxon>Mycobacteriales</taxon>
        <taxon>Mycobacteriaceae</taxon>
        <taxon>Mycobacterium</taxon>
        <taxon>Mycobacterium simiae complex</taxon>
    </lineage>
</organism>
<sequence>MHVTDHLDAAARCWPNRCGFGGSGGDISFSEARTAVNKLARALVADGCKVGMPFAVISPNDSRTLVTMLGAMRAGGAWCNVNSSAPLAVTTDLLRRGGCRILFYHSSVADKVPAIAAELPNVTRLLCIDSADTDHPWAAQWSQHHSDAALDLAIPGDALGCQGVTGGTSGHPKITQASHDFLLMSTLAWATCWHFDEPPVNLAVAPITHAGGMIALAQMQFGGTTICLAPPDVGEVIRRIQEHRVTTVFLPPTLIYRLLSHPELRHADLSSLRYVISAGAPIAPERITDAVHALGPVVAQAYGQTEAGFPLTWMSPTKVATAVLSRDTKRLLSCGRPTFISTQLEAMDDDGIILPPGETGEIVLRGPTTMLCYLDDPEATAEVQRHGWHHTGDIGHRDEDGYVFITDRLRDVIISGGFNVFPFEVEQAILERPEVADCAVIGVPSEQWGETVHACIELRPGAVLSETTLIDHCKRLVGSVKAPKTIEFVTGLPRSPVGKVLKRELRAPYWANRARSIV</sequence>
<dbReference type="OrthoDB" id="9803968at2"/>
<name>A0A1X1UKQ9_MYCFL</name>
<evidence type="ECO:0000259" key="1">
    <source>
        <dbReference type="Pfam" id="PF00501"/>
    </source>
</evidence>
<gene>
    <name evidence="3" type="ORF">AWC05_09280</name>
</gene>
<dbReference type="Pfam" id="PF13193">
    <property type="entry name" value="AMP-binding_C"/>
    <property type="match status" value="1"/>
</dbReference>
<protein>
    <recommendedName>
        <fullName evidence="5">Long-chain fatty acid--CoA ligase</fullName>
    </recommendedName>
</protein>
<evidence type="ECO:0008006" key="5">
    <source>
        <dbReference type="Google" id="ProtNLM"/>
    </source>
</evidence>
<dbReference type="Proteomes" id="UP000193010">
    <property type="component" value="Unassembled WGS sequence"/>
</dbReference>
<dbReference type="RefSeq" id="WP_085219848.1">
    <property type="nucleotide sequence ID" value="NZ_AP022576.1"/>
</dbReference>
<dbReference type="SUPFAM" id="SSF56801">
    <property type="entry name" value="Acetyl-CoA synthetase-like"/>
    <property type="match status" value="1"/>
</dbReference>
<proteinExistence type="predicted"/>
<accession>A0A1X1UKQ9</accession>
<feature type="domain" description="AMP-dependent synthetase/ligase" evidence="1">
    <location>
        <begin position="9"/>
        <end position="374"/>
    </location>
</feature>